<evidence type="ECO:0000256" key="1">
    <source>
        <dbReference type="SAM" id="MobiDB-lite"/>
    </source>
</evidence>
<feature type="region of interest" description="Disordered" evidence="1">
    <location>
        <begin position="481"/>
        <end position="511"/>
    </location>
</feature>
<dbReference type="VEuPathDB" id="FungiDB:AAP_00664"/>
<sequence length="511" mass="54926">MAAKRKRSDAQSAALRKTPKPAAGTDASTATNNNASTSTSADPASIAVQIVVGSYDHTLHGVIASISPKRAAKDESRTRFTDTFLYQAHTSAIRCLALSPLPSLDKSSATPQSDPKKQVYLASGGTDERINLYSLSACPPPETSSANLPATLPSLSGNRVVEDPANRELGSLLHHYSTINALCFPNRSKLLAAADDNTISVTRTKDWNVVATIKAPRPRVQGRPTGDTAPLGGTPMGVNSFAVHPSMKLMLSVGKGEKAMRLWNLVTGKKAGILNFNRSTLEKIKESKYTTGEGRVIVWNTTGEEFAVAFERGVVVFGIDSEPKCFALPQPLTKVHMIKYLSLDQSTSGEESSSDVLVISTEDGRVLFYSTATGDNAQTDDDTPSAQLLAYAAGKEAGQTTRVKAFEILKPSAWKDQYLMITCGSDGAIRLWELDVARLTNFLKSDNKKSETVPSISTLIGAYETRSRLTCLAAFVMLPAEERDEDAEDDLDSESESSEVSDDSSDDSESE</sequence>
<feature type="compositionally biased region" description="Low complexity" evidence="1">
    <location>
        <begin position="22"/>
        <end position="41"/>
    </location>
</feature>
<proteinExistence type="predicted"/>
<dbReference type="InterPro" id="IPR015943">
    <property type="entry name" value="WD40/YVTN_repeat-like_dom_sf"/>
</dbReference>
<dbReference type="Proteomes" id="UP000242877">
    <property type="component" value="Unassembled WGS sequence"/>
</dbReference>
<dbReference type="EMBL" id="AZGZ01000002">
    <property type="protein sequence ID" value="KZZ97021.1"/>
    <property type="molecule type" value="Genomic_DNA"/>
</dbReference>
<dbReference type="Pfam" id="PF00400">
    <property type="entry name" value="WD40"/>
    <property type="match status" value="1"/>
</dbReference>
<gene>
    <name evidence="2" type="ORF">AAP_00664</name>
</gene>
<dbReference type="SUPFAM" id="SSF50978">
    <property type="entry name" value="WD40 repeat-like"/>
    <property type="match status" value="1"/>
</dbReference>
<evidence type="ECO:0000313" key="2">
    <source>
        <dbReference type="EMBL" id="KZZ97021.1"/>
    </source>
</evidence>
<dbReference type="InterPro" id="IPR051959">
    <property type="entry name" value="PAK1-Kinase_Regulator"/>
</dbReference>
<dbReference type="Gene3D" id="2.130.10.10">
    <property type="entry name" value="YVTN repeat-like/Quinoprotein amine dehydrogenase"/>
    <property type="match status" value="1"/>
</dbReference>
<reference evidence="2 3" key="1">
    <citation type="journal article" date="2016" name="Genome Biol. Evol.">
        <title>Divergent and convergent evolution of fungal pathogenicity.</title>
        <authorList>
            <person name="Shang Y."/>
            <person name="Xiao G."/>
            <person name="Zheng P."/>
            <person name="Cen K."/>
            <person name="Zhan S."/>
            <person name="Wang C."/>
        </authorList>
    </citation>
    <scope>NUCLEOTIDE SEQUENCE [LARGE SCALE GENOMIC DNA]</scope>
    <source>
        <strain evidence="2 3">ARSEF 7405</strain>
    </source>
</reference>
<accession>A0A168CUA4</accession>
<dbReference type="PANTHER" id="PTHR44675:SF1">
    <property type="entry name" value="P21-ACTIVATED PROTEIN KINASE-INTERACTING PROTEIN 1"/>
    <property type="match status" value="1"/>
</dbReference>
<comment type="caution">
    <text evidence="2">The sequence shown here is derived from an EMBL/GenBank/DDBJ whole genome shotgun (WGS) entry which is preliminary data.</text>
</comment>
<dbReference type="PANTHER" id="PTHR44675">
    <property type="entry name" value="PAK1 INTERACTING PROTEIN 1"/>
    <property type="match status" value="1"/>
</dbReference>
<dbReference type="OrthoDB" id="308449at2759"/>
<dbReference type="AlphaFoldDB" id="A0A168CUA4"/>
<dbReference type="InterPro" id="IPR001680">
    <property type="entry name" value="WD40_rpt"/>
</dbReference>
<evidence type="ECO:0000313" key="3">
    <source>
        <dbReference type="Proteomes" id="UP000242877"/>
    </source>
</evidence>
<name>A0A168CUA4_9EURO</name>
<protein>
    <submittedName>
        <fullName evidence="2">WD40/YVTN repeat-like-containing domain protein</fullName>
    </submittedName>
</protein>
<feature type="region of interest" description="Disordered" evidence="1">
    <location>
        <begin position="1"/>
        <end position="41"/>
    </location>
</feature>
<dbReference type="InterPro" id="IPR036322">
    <property type="entry name" value="WD40_repeat_dom_sf"/>
</dbReference>
<organism evidence="2 3">
    <name type="scientific">Ascosphaera apis ARSEF 7405</name>
    <dbReference type="NCBI Taxonomy" id="392613"/>
    <lineage>
        <taxon>Eukaryota</taxon>
        <taxon>Fungi</taxon>
        <taxon>Dikarya</taxon>
        <taxon>Ascomycota</taxon>
        <taxon>Pezizomycotina</taxon>
        <taxon>Eurotiomycetes</taxon>
        <taxon>Eurotiomycetidae</taxon>
        <taxon>Onygenales</taxon>
        <taxon>Ascosphaeraceae</taxon>
        <taxon>Ascosphaera</taxon>
    </lineage>
</organism>
<feature type="compositionally biased region" description="Acidic residues" evidence="1">
    <location>
        <begin position="482"/>
        <end position="511"/>
    </location>
</feature>
<dbReference type="SMART" id="SM00320">
    <property type="entry name" value="WD40"/>
    <property type="match status" value="4"/>
</dbReference>
<keyword evidence="3" id="KW-1185">Reference proteome</keyword>